<evidence type="ECO:0000313" key="2">
    <source>
        <dbReference type="EMBL" id="KOS36416.1"/>
    </source>
</evidence>
<feature type="region of interest" description="Disordered" evidence="1">
    <location>
        <begin position="130"/>
        <end position="154"/>
    </location>
</feature>
<reference evidence="2 3" key="1">
    <citation type="submission" date="2015-08" db="EMBL/GenBank/DDBJ databases">
        <title>Genome sequencing of Penicillium nordicum.</title>
        <authorList>
            <person name="Nguyen H.D."/>
            <person name="Seifert K.A."/>
        </authorList>
    </citation>
    <scope>NUCLEOTIDE SEQUENCE [LARGE SCALE GENOMIC DNA]</scope>
    <source>
        <strain evidence="2 3">DAOMC 185683</strain>
    </source>
</reference>
<dbReference type="STRING" id="229535.A0A0M8NP10"/>
<keyword evidence="3" id="KW-1185">Reference proteome</keyword>
<evidence type="ECO:0000256" key="1">
    <source>
        <dbReference type="SAM" id="MobiDB-lite"/>
    </source>
</evidence>
<proteinExistence type="predicted"/>
<accession>A0A0M8NP10</accession>
<dbReference type="EMBL" id="LHQQ01000462">
    <property type="protein sequence ID" value="KOS36416.1"/>
    <property type="molecule type" value="Genomic_DNA"/>
</dbReference>
<dbReference type="Proteomes" id="UP000037696">
    <property type="component" value="Unassembled WGS sequence"/>
</dbReference>
<comment type="caution">
    <text evidence="2">The sequence shown here is derived from an EMBL/GenBank/DDBJ whole genome shotgun (WGS) entry which is preliminary data.</text>
</comment>
<name>A0A0M8NP10_9EURO</name>
<protein>
    <submittedName>
        <fullName evidence="2">Uncharacterized protein</fullName>
    </submittedName>
</protein>
<evidence type="ECO:0000313" key="3">
    <source>
        <dbReference type="Proteomes" id="UP000037696"/>
    </source>
</evidence>
<organism evidence="2 3">
    <name type="scientific">Penicillium nordicum</name>
    <dbReference type="NCBI Taxonomy" id="229535"/>
    <lineage>
        <taxon>Eukaryota</taxon>
        <taxon>Fungi</taxon>
        <taxon>Dikarya</taxon>
        <taxon>Ascomycota</taxon>
        <taxon>Pezizomycotina</taxon>
        <taxon>Eurotiomycetes</taxon>
        <taxon>Eurotiomycetidae</taxon>
        <taxon>Eurotiales</taxon>
        <taxon>Aspergillaceae</taxon>
        <taxon>Penicillium</taxon>
    </lineage>
</organism>
<gene>
    <name evidence="2" type="ORF">ACN38_g12844</name>
</gene>
<dbReference type="AlphaFoldDB" id="A0A0M8NP10"/>
<dbReference type="OrthoDB" id="5427059at2759"/>
<sequence>MITNLFGPLLGEAILAIRSRGLLFADHKEKATALLDTWRRKDEIKQRTSSNLKRIDVVDNLQETFDLFRFHKQLEFFLADYAKHAPRPPWIPENDGESSFTPMEFSHTEKYRFFRAMCRLQTHGHIFGPAETVPKPGMHPPEENDWESADPKDPKDDHIAKMQEAYRLFFGAMPHWEYSEIGCIWSYLLTKFPPLYDGIAESMREIADNSPTLQPRLKKRYFEFIPPDVQPPMSCRVSSADQLVSVFSRGECSNSLAELGPDFIYRLIHAPFLLRRDMILTNIESKLMTFIDLDVLYAFTIHQEAIVPLISPADKYSVVNYEELWSSLPPIETPNKAWRKDHITPEFPGQTFEGAVCNMRSVQHWNWGYAIWDDERLEAWKAPLFGLHSPPITINISQQSLLSIYSFANGHFNEAFMIYRYDTVQSSIPFATHLRLGDQLCSVQQLYFNFNGNKRLSHENPSRPPLSSSI</sequence>